<dbReference type="InterPro" id="IPR051906">
    <property type="entry name" value="TolC-like"/>
</dbReference>
<dbReference type="RefSeq" id="WP_277832089.1">
    <property type="nucleotide sequence ID" value="NZ_JARQZE010000004.1"/>
</dbReference>
<dbReference type="Pfam" id="PF02321">
    <property type="entry name" value="OEP"/>
    <property type="match status" value="2"/>
</dbReference>
<proteinExistence type="inferred from homology"/>
<dbReference type="SUPFAM" id="SSF56954">
    <property type="entry name" value="Outer membrane efflux proteins (OEP)"/>
    <property type="match status" value="1"/>
</dbReference>
<evidence type="ECO:0000256" key="2">
    <source>
        <dbReference type="ARBA" id="ARBA00007613"/>
    </source>
</evidence>
<sequence>MFLSLFAMPSDSAPCRSLFLVVAIAALLASPGASGQGLVDLLDRARTGEPAFLSAGADVDIARARKDLAHAALLPQVSVSAAASKYDRNYHTRLPGFPDADDRYRSASQQLNVTQALIRVPELMAVRQSDHVLAQARHQHDGAEQALKLRLLTVWFDLLAARDNETFATRQLLTLERQWDIVLRGNALGLYSGVQLQDARARLEQGRADAATARAELAVQRSQLELLTGPLTLERLPVLVEDAELDGLLTDNLDHWLALSAGGNPALQAALSAFEAATAEVAKQRAGHLPTLELVASYSNNGQGAGGFPGQAGYDIRQGSVGLQLSMPLYTGGGQSARVHEAVAQRERARHDIELSRRQAVAEVSQAWLGWESARARVAAGRQTFDAARAALLQAQRGLARGVASDFEVLQAEQQVLAAQRDYHKGRYDQVVATMRMRASAGLLRDVDFAALDALLAEQAAPTAVAVRAAAMETVR</sequence>
<dbReference type="PANTHER" id="PTHR30026:SF20">
    <property type="entry name" value="OUTER MEMBRANE PROTEIN TOLC"/>
    <property type="match status" value="1"/>
</dbReference>
<name>A0ABW3WHL6_9RHOO</name>
<comment type="subcellular location">
    <subcellularLocation>
        <location evidence="1">Cell outer membrane</location>
    </subcellularLocation>
</comment>
<evidence type="ECO:0000256" key="6">
    <source>
        <dbReference type="ARBA" id="ARBA00023136"/>
    </source>
</evidence>
<comment type="caution">
    <text evidence="8">The sequence shown here is derived from an EMBL/GenBank/DDBJ whole genome shotgun (WGS) entry which is preliminary data.</text>
</comment>
<dbReference type="Gene3D" id="1.20.1600.10">
    <property type="entry name" value="Outer membrane efflux proteins (OEP)"/>
    <property type="match status" value="1"/>
</dbReference>
<organism evidence="8 9">
    <name type="scientific">Thauera mechernichensis</name>
    <dbReference type="NCBI Taxonomy" id="82788"/>
    <lineage>
        <taxon>Bacteria</taxon>
        <taxon>Pseudomonadati</taxon>
        <taxon>Pseudomonadota</taxon>
        <taxon>Betaproteobacteria</taxon>
        <taxon>Rhodocyclales</taxon>
        <taxon>Zoogloeaceae</taxon>
        <taxon>Thauera</taxon>
    </lineage>
</organism>
<keyword evidence="5" id="KW-0812">Transmembrane</keyword>
<evidence type="ECO:0000313" key="9">
    <source>
        <dbReference type="Proteomes" id="UP001597158"/>
    </source>
</evidence>
<reference evidence="9" key="1">
    <citation type="journal article" date="2019" name="Int. J. Syst. Evol. Microbiol.">
        <title>The Global Catalogue of Microorganisms (GCM) 10K type strain sequencing project: providing services to taxonomists for standard genome sequencing and annotation.</title>
        <authorList>
            <consortium name="The Broad Institute Genomics Platform"/>
            <consortium name="The Broad Institute Genome Sequencing Center for Infectious Disease"/>
            <person name="Wu L."/>
            <person name="Ma J."/>
        </authorList>
    </citation>
    <scope>NUCLEOTIDE SEQUENCE [LARGE SCALE GENOMIC DNA]</scope>
    <source>
        <strain evidence="9">CCUG 48884</strain>
    </source>
</reference>
<dbReference type="InterPro" id="IPR010130">
    <property type="entry name" value="T1SS_OMP_TolC"/>
</dbReference>
<evidence type="ECO:0000313" key="8">
    <source>
        <dbReference type="EMBL" id="MFD1264740.1"/>
    </source>
</evidence>
<evidence type="ECO:0000256" key="5">
    <source>
        <dbReference type="ARBA" id="ARBA00022692"/>
    </source>
</evidence>
<accession>A0ABW3WHL6</accession>
<protein>
    <submittedName>
        <fullName evidence="8">TolC family outer membrane protein</fullName>
    </submittedName>
</protein>
<keyword evidence="7" id="KW-0998">Cell outer membrane</keyword>
<gene>
    <name evidence="8" type="ORF">ACFQ4M_14250</name>
</gene>
<dbReference type="EMBL" id="JBHTMC010000026">
    <property type="protein sequence ID" value="MFD1264740.1"/>
    <property type="molecule type" value="Genomic_DNA"/>
</dbReference>
<evidence type="ECO:0000256" key="7">
    <source>
        <dbReference type="ARBA" id="ARBA00023237"/>
    </source>
</evidence>
<evidence type="ECO:0000256" key="1">
    <source>
        <dbReference type="ARBA" id="ARBA00004442"/>
    </source>
</evidence>
<keyword evidence="6" id="KW-0472">Membrane</keyword>
<evidence type="ECO:0000256" key="4">
    <source>
        <dbReference type="ARBA" id="ARBA00022452"/>
    </source>
</evidence>
<evidence type="ECO:0000256" key="3">
    <source>
        <dbReference type="ARBA" id="ARBA00022448"/>
    </source>
</evidence>
<dbReference type="InterPro" id="IPR003423">
    <property type="entry name" value="OMP_efflux"/>
</dbReference>
<dbReference type="NCBIfam" id="TIGR01844">
    <property type="entry name" value="type_I_sec_TolC"/>
    <property type="match status" value="1"/>
</dbReference>
<dbReference type="PANTHER" id="PTHR30026">
    <property type="entry name" value="OUTER MEMBRANE PROTEIN TOLC"/>
    <property type="match status" value="1"/>
</dbReference>
<keyword evidence="9" id="KW-1185">Reference proteome</keyword>
<keyword evidence="4" id="KW-1134">Transmembrane beta strand</keyword>
<dbReference type="Proteomes" id="UP001597158">
    <property type="component" value="Unassembled WGS sequence"/>
</dbReference>
<comment type="similarity">
    <text evidence="2">Belongs to the outer membrane factor (OMF) (TC 1.B.17) family.</text>
</comment>
<keyword evidence="3" id="KW-0813">Transport</keyword>